<organism evidence="3 4">
    <name type="scientific">Plesiocystis pacifica SIR-1</name>
    <dbReference type="NCBI Taxonomy" id="391625"/>
    <lineage>
        <taxon>Bacteria</taxon>
        <taxon>Pseudomonadati</taxon>
        <taxon>Myxococcota</taxon>
        <taxon>Polyangia</taxon>
        <taxon>Nannocystales</taxon>
        <taxon>Nannocystaceae</taxon>
        <taxon>Plesiocystis</taxon>
    </lineage>
</organism>
<reference evidence="3 4" key="1">
    <citation type="submission" date="2007-06" db="EMBL/GenBank/DDBJ databases">
        <authorList>
            <person name="Shimkets L."/>
            <person name="Ferriera S."/>
            <person name="Johnson J."/>
            <person name="Kravitz S."/>
            <person name="Beeson K."/>
            <person name="Sutton G."/>
            <person name="Rogers Y.-H."/>
            <person name="Friedman R."/>
            <person name="Frazier M."/>
            <person name="Venter J.C."/>
        </authorList>
    </citation>
    <scope>NUCLEOTIDE SEQUENCE [LARGE SCALE GENOMIC DNA]</scope>
    <source>
        <strain evidence="3 4">SIR-1</strain>
    </source>
</reference>
<feature type="compositionally biased region" description="Basic residues" evidence="1">
    <location>
        <begin position="1191"/>
        <end position="1214"/>
    </location>
</feature>
<feature type="compositionally biased region" description="Basic and acidic residues" evidence="1">
    <location>
        <begin position="640"/>
        <end position="651"/>
    </location>
</feature>
<dbReference type="Proteomes" id="UP000005801">
    <property type="component" value="Unassembled WGS sequence"/>
</dbReference>
<feature type="region of interest" description="Disordered" evidence="1">
    <location>
        <begin position="628"/>
        <end position="651"/>
    </location>
</feature>
<feature type="compositionally biased region" description="Basic and acidic residues" evidence="1">
    <location>
        <begin position="7"/>
        <end position="28"/>
    </location>
</feature>
<feature type="compositionally biased region" description="Basic and acidic residues" evidence="1">
    <location>
        <begin position="1178"/>
        <end position="1190"/>
    </location>
</feature>
<dbReference type="RefSeq" id="WP_006971729.1">
    <property type="nucleotide sequence ID" value="NZ_ABCS01000022.1"/>
</dbReference>
<dbReference type="eggNOG" id="COG1652">
    <property type="taxonomic scope" value="Bacteria"/>
</dbReference>
<sequence>MATATVHRGDTARAGGDRSSARAGREASEELGGEGEALLRSGPNGVAVRSLQAIAADSPQDRGGSALASMIQRSAQVQRSVGLQRLAAGSVSEAQVQERASAGVRGPGGPLPHLRTIQRAFGPYEVGGVQAYSGSAAQRASRSIGAQAYATQGRVAFASATPSLHTAAHEAAHIVQQRAGVQLEGGVGSEGDPHEHHADAVADAVVRGESAVPLLDRYGERGRGQTWQPQPQTQAQVQRKMGLEFELLTGFGKGQMLEVDVTGRERKVIKPLNGKKEEVDTSNRPELSKEELDKERTNTPNSGRMFHWREKFEGYDWVGTSVRGTRSHGRLLYLPEEGGYHVELDGDHIEFITSAVNETETGFARLLEITEAMYDKMREWHETRHVYFFPAEERMYAAYMYRWRAGGGVKAVPHATVGVDLKKMTKFLSTLAPRSDQEVGRKGLDKVGSMGFSRGGDDKGMLQAQAMQRMQPIYRALLEDDELLSTAKGYISLCLTDLACVYYVRRVKYAKDLLAVMQRTRLSDLFLTLSPKARRQVEWCLLSKDSPIRRMMLGKLGGEELATTATTIGEQLPVSMRALTVAQMLVMFARGMDPFVETSTARTQMSQLSMKTKTMVTAGKTWGEQFHISRPTDVGTGTDNPKDEQRTGAIVELRRPPLCKTKEDWLRIPTTLADTMRALGKDEGPKKKESKEELSLDAPVLEPRKGPEPKMRNIWKDLRLPEIPSTKPKRKHKKKKEDEKSDVSGPPKGPSKDGGHEEDNHGVQSGLQQRVNEVKELLAHSCPKRHHDIIIEAIGLDTIDVIGAGTVGVVCAAAIAAGMDSAERLRPLAAMARSNHQVWEFLEDLAIQGRIASAFEAVTQEDEFAMNGYRARVTDTLIDAYLADLPDRTAFLAEVEGEALARAMQVHAVVFTALEGHSRPFFYDEETGAYYREVGQTLADGNCLIHGYYQILENRNATPIEVRRARSILGAHINRGGLRIQIESYIAARLIGDPIAGFGARFRALVNRDPNIKALDQQRLKELDLEKSVVSEDVDIDVLYSIGMLSKKDESEKLAPKVESVGLGSGKHDGVLSKEIKGKKKEKKKLPNFDAPMGYQRIRQMRTYGVHQQNGGRNGFLVHVDDNHYIHVVLAGALDLVSESESSDEESSDEKKVGKPPKLPPKPKAPPKPKGVTFESPPKSKETGSKDKHGSSKPKHLRKHSRSKSKRKVPFHVRRQGTLARMNIEFGSRSRETQREVRNIVQGLAPTKVLGSHHDLDEFVVHWAHRVFKGEFGSISECEKEYFNGSKTDALILALKQAIRRARLKG</sequence>
<dbReference type="InterPro" id="IPR025295">
    <property type="entry name" value="eCIS_core_dom"/>
</dbReference>
<evidence type="ECO:0000313" key="4">
    <source>
        <dbReference type="Proteomes" id="UP000005801"/>
    </source>
</evidence>
<feature type="region of interest" description="Disordered" evidence="1">
    <location>
        <begin position="1140"/>
        <end position="1214"/>
    </location>
</feature>
<feature type="region of interest" description="Disordered" evidence="1">
    <location>
        <begin position="1"/>
        <end position="41"/>
    </location>
</feature>
<evidence type="ECO:0000259" key="2">
    <source>
        <dbReference type="Pfam" id="PF13699"/>
    </source>
</evidence>
<comment type="caution">
    <text evidence="3">The sequence shown here is derived from an EMBL/GenBank/DDBJ whole genome shotgun (WGS) entry which is preliminary data.</text>
</comment>
<protein>
    <recommendedName>
        <fullName evidence="2">eCIS core domain-containing protein</fullName>
    </recommendedName>
</protein>
<dbReference type="EMBL" id="ABCS01000022">
    <property type="protein sequence ID" value="EDM79200.1"/>
    <property type="molecule type" value="Genomic_DNA"/>
</dbReference>
<feature type="compositionally biased region" description="Basic and acidic residues" evidence="1">
    <location>
        <begin position="272"/>
        <end position="297"/>
    </location>
</feature>
<feature type="region of interest" description="Disordered" evidence="1">
    <location>
        <begin position="677"/>
        <end position="766"/>
    </location>
</feature>
<feature type="region of interest" description="Disordered" evidence="1">
    <location>
        <begin position="272"/>
        <end position="300"/>
    </location>
</feature>
<accession>A6G4T0</accession>
<dbReference type="Pfam" id="PF13699">
    <property type="entry name" value="eCIS_core"/>
    <property type="match status" value="1"/>
</dbReference>
<gene>
    <name evidence="3" type="ORF">PPSIR1_27578</name>
</gene>
<name>A6G4T0_9BACT</name>
<feature type="compositionally biased region" description="Basic and acidic residues" evidence="1">
    <location>
        <begin position="702"/>
        <end position="720"/>
    </location>
</feature>
<keyword evidence="4" id="KW-1185">Reference proteome</keyword>
<evidence type="ECO:0000313" key="3">
    <source>
        <dbReference type="EMBL" id="EDM79200.1"/>
    </source>
</evidence>
<feature type="compositionally biased region" description="Basic and acidic residues" evidence="1">
    <location>
        <begin position="750"/>
        <end position="761"/>
    </location>
</feature>
<evidence type="ECO:0000256" key="1">
    <source>
        <dbReference type="SAM" id="MobiDB-lite"/>
    </source>
</evidence>
<proteinExistence type="predicted"/>
<feature type="domain" description="eCIS core" evidence="2">
    <location>
        <begin position="115"/>
        <end position="180"/>
    </location>
</feature>
<feature type="compositionally biased region" description="Pro residues" evidence="1">
    <location>
        <begin position="1157"/>
        <end position="1169"/>
    </location>
</feature>
<feature type="compositionally biased region" description="Basic and acidic residues" evidence="1">
    <location>
        <begin position="679"/>
        <end position="694"/>
    </location>
</feature>